<dbReference type="Proteomes" id="UP001221413">
    <property type="component" value="Unassembled WGS sequence"/>
</dbReference>
<organism evidence="2 3">
    <name type="scientific">Drechslerella dactyloides</name>
    <name type="common">Nematode-trapping fungus</name>
    <name type="synonym">Arthrobotrys dactyloides</name>
    <dbReference type="NCBI Taxonomy" id="74499"/>
    <lineage>
        <taxon>Eukaryota</taxon>
        <taxon>Fungi</taxon>
        <taxon>Dikarya</taxon>
        <taxon>Ascomycota</taxon>
        <taxon>Pezizomycotina</taxon>
        <taxon>Orbiliomycetes</taxon>
        <taxon>Orbiliales</taxon>
        <taxon>Orbiliaceae</taxon>
        <taxon>Drechslerella</taxon>
    </lineage>
</organism>
<accession>A0AAD6NFQ0</accession>
<feature type="region of interest" description="Disordered" evidence="1">
    <location>
        <begin position="74"/>
        <end position="111"/>
    </location>
</feature>
<evidence type="ECO:0000313" key="2">
    <source>
        <dbReference type="EMBL" id="KAJ6256600.1"/>
    </source>
</evidence>
<sequence>MPKRKTRSRIEVPTSSLFWKEMLFSVLSGDEGSVLGVWDRGGRENRRRRTIVERWMRVGRREEGRWSRRAERYKRRDGGDVKRVREKEKGEKKSDDGSKIARRRGKRGGGNFLYSFFRTAADLWAPG</sequence>
<name>A0AAD6NFQ0_DREDA</name>
<proteinExistence type="predicted"/>
<protein>
    <submittedName>
        <fullName evidence="2">Uncharacterized protein</fullName>
    </submittedName>
</protein>
<gene>
    <name evidence="2" type="ORF">Dda_8465</name>
</gene>
<reference evidence="2" key="1">
    <citation type="submission" date="2023-01" db="EMBL/GenBank/DDBJ databases">
        <title>The chitinases involved in constricting ring structure development in the nematode-trapping fungus Drechslerella dactyloides.</title>
        <authorList>
            <person name="Wang R."/>
            <person name="Zhang L."/>
            <person name="Tang P."/>
            <person name="Li S."/>
            <person name="Liang L."/>
        </authorList>
    </citation>
    <scope>NUCLEOTIDE SEQUENCE</scope>
    <source>
        <strain evidence="2">YMF1.00031</strain>
    </source>
</reference>
<dbReference type="EMBL" id="JAQGDS010000012">
    <property type="protein sequence ID" value="KAJ6256600.1"/>
    <property type="molecule type" value="Genomic_DNA"/>
</dbReference>
<keyword evidence="3" id="KW-1185">Reference proteome</keyword>
<evidence type="ECO:0000256" key="1">
    <source>
        <dbReference type="SAM" id="MobiDB-lite"/>
    </source>
</evidence>
<feature type="compositionally biased region" description="Basic and acidic residues" evidence="1">
    <location>
        <begin position="74"/>
        <end position="99"/>
    </location>
</feature>
<evidence type="ECO:0000313" key="3">
    <source>
        <dbReference type="Proteomes" id="UP001221413"/>
    </source>
</evidence>
<dbReference type="AlphaFoldDB" id="A0AAD6NFQ0"/>
<comment type="caution">
    <text evidence="2">The sequence shown here is derived from an EMBL/GenBank/DDBJ whole genome shotgun (WGS) entry which is preliminary data.</text>
</comment>